<proteinExistence type="predicted"/>
<accession>A0A2P2Q107</accession>
<organism evidence="1">
    <name type="scientific">Rhizophora mucronata</name>
    <name type="common">Asiatic mangrove</name>
    <dbReference type="NCBI Taxonomy" id="61149"/>
    <lineage>
        <taxon>Eukaryota</taxon>
        <taxon>Viridiplantae</taxon>
        <taxon>Streptophyta</taxon>
        <taxon>Embryophyta</taxon>
        <taxon>Tracheophyta</taxon>
        <taxon>Spermatophyta</taxon>
        <taxon>Magnoliopsida</taxon>
        <taxon>eudicotyledons</taxon>
        <taxon>Gunneridae</taxon>
        <taxon>Pentapetalae</taxon>
        <taxon>rosids</taxon>
        <taxon>fabids</taxon>
        <taxon>Malpighiales</taxon>
        <taxon>Rhizophoraceae</taxon>
        <taxon>Rhizophora</taxon>
    </lineage>
</organism>
<sequence>MCTHLGYLYGNTGKRLLELLMTVHLNHLVRNPGYGS</sequence>
<dbReference type="EMBL" id="GGEC01080105">
    <property type="protein sequence ID" value="MBX60589.1"/>
    <property type="molecule type" value="Transcribed_RNA"/>
</dbReference>
<name>A0A2P2Q107_RHIMU</name>
<evidence type="ECO:0000313" key="1">
    <source>
        <dbReference type="EMBL" id="MBX60589.1"/>
    </source>
</evidence>
<dbReference type="AlphaFoldDB" id="A0A2P2Q107"/>
<reference evidence="1" key="1">
    <citation type="submission" date="2018-02" db="EMBL/GenBank/DDBJ databases">
        <title>Rhizophora mucronata_Transcriptome.</title>
        <authorList>
            <person name="Meera S.P."/>
            <person name="Sreeshan A."/>
            <person name="Augustine A."/>
        </authorList>
    </citation>
    <scope>NUCLEOTIDE SEQUENCE</scope>
    <source>
        <tissue evidence="1">Leaf</tissue>
    </source>
</reference>
<protein>
    <submittedName>
        <fullName evidence="1">Uncharacterized protein</fullName>
    </submittedName>
</protein>